<proteinExistence type="predicted"/>
<gene>
    <name evidence="2" type="ORF">JOF48_003873</name>
</gene>
<organism evidence="2 3">
    <name type="scientific">Arthrobacter stackebrandtii</name>
    <dbReference type="NCBI Taxonomy" id="272161"/>
    <lineage>
        <taxon>Bacteria</taxon>
        <taxon>Bacillati</taxon>
        <taxon>Actinomycetota</taxon>
        <taxon>Actinomycetes</taxon>
        <taxon>Micrococcales</taxon>
        <taxon>Micrococcaceae</taxon>
        <taxon>Arthrobacter</taxon>
    </lineage>
</organism>
<evidence type="ECO:0000313" key="2">
    <source>
        <dbReference type="EMBL" id="MBP2415074.1"/>
    </source>
</evidence>
<keyword evidence="3" id="KW-1185">Reference proteome</keyword>
<dbReference type="EMBL" id="JAGIOI010000001">
    <property type="protein sequence ID" value="MBP2415074.1"/>
    <property type="molecule type" value="Genomic_DNA"/>
</dbReference>
<dbReference type="Proteomes" id="UP000711614">
    <property type="component" value="Unassembled WGS sequence"/>
</dbReference>
<sequence>MSEHLGSGSTGDPAVDALVDHAAQAAQLPAGEHRERYAQVLDGLERELDADPAAAMRGPGQGAVPVPGDTPGERA</sequence>
<reference evidence="2 3" key="1">
    <citation type="submission" date="2021-03" db="EMBL/GenBank/DDBJ databases">
        <title>Sequencing the genomes of 1000 actinobacteria strains.</title>
        <authorList>
            <person name="Klenk H.-P."/>
        </authorList>
    </citation>
    <scope>NUCLEOTIDE SEQUENCE [LARGE SCALE GENOMIC DNA]</scope>
    <source>
        <strain evidence="2 3">DSM 16005</strain>
    </source>
</reference>
<accession>A0ABS4Z1Z9</accession>
<name>A0ABS4Z1Z9_9MICC</name>
<protein>
    <submittedName>
        <fullName evidence="2">Uncharacterized protein</fullName>
    </submittedName>
</protein>
<dbReference type="RefSeq" id="WP_209683934.1">
    <property type="nucleotide sequence ID" value="NZ_JAGIOI010000001.1"/>
</dbReference>
<evidence type="ECO:0000313" key="3">
    <source>
        <dbReference type="Proteomes" id="UP000711614"/>
    </source>
</evidence>
<comment type="caution">
    <text evidence="2">The sequence shown here is derived from an EMBL/GenBank/DDBJ whole genome shotgun (WGS) entry which is preliminary data.</text>
</comment>
<feature type="region of interest" description="Disordered" evidence="1">
    <location>
        <begin position="48"/>
        <end position="75"/>
    </location>
</feature>
<evidence type="ECO:0000256" key="1">
    <source>
        <dbReference type="SAM" id="MobiDB-lite"/>
    </source>
</evidence>